<dbReference type="PROSITE" id="PS51257">
    <property type="entry name" value="PROKAR_LIPOPROTEIN"/>
    <property type="match status" value="1"/>
</dbReference>
<keyword evidence="4" id="KW-0732">Signal</keyword>
<dbReference type="Pfam" id="PF14257">
    <property type="entry name" value="DUF4349"/>
    <property type="match status" value="1"/>
</dbReference>
<gene>
    <name evidence="6" type="ORF">GCM10022419_017580</name>
</gene>
<keyword evidence="1" id="KW-0175">Coiled coil</keyword>
<feature type="signal peptide" evidence="4">
    <location>
        <begin position="1"/>
        <end position="23"/>
    </location>
</feature>
<accession>A0ABP6VP32</accession>
<sequence length="321" mass="33614">MSRIRYGIALSALCAAMSLSGCAGSGSGGGEAQLARGTAADAPAPAPIQESAGAARDQDTEKQAQAKGGIVSNVKATQQERQVIYTGSMTVRAKQVGTAVQQAKQIVTAAGGYLSKEESSSASDSEDTAMLEFKVPPARYAEVLGKLGKDLGKQLAMNQGTQDVTLQMADVESRLKSAQQSLESLRTLLKRADTIGQVLQVEREISGRESDLESLQAQQKELTTQVAMATLTLRLVGPVAVVEEPEDEPAGFLGGLKSGWTALVAFMKGAATVTGVLLPWMIVVVPVAVLLIWMTRRNRAIGRPSAGPPAATPRDPDPETA</sequence>
<organism evidence="6 7">
    <name type="scientific">Nonomuraea rosea</name>
    <dbReference type="NCBI Taxonomy" id="638574"/>
    <lineage>
        <taxon>Bacteria</taxon>
        <taxon>Bacillati</taxon>
        <taxon>Actinomycetota</taxon>
        <taxon>Actinomycetes</taxon>
        <taxon>Streptosporangiales</taxon>
        <taxon>Streptosporangiaceae</taxon>
        <taxon>Nonomuraea</taxon>
    </lineage>
</organism>
<evidence type="ECO:0000256" key="4">
    <source>
        <dbReference type="SAM" id="SignalP"/>
    </source>
</evidence>
<protein>
    <submittedName>
        <fullName evidence="6">DUF4349 domain-containing protein</fullName>
    </submittedName>
</protein>
<feature type="domain" description="DUF4349" evidence="5">
    <location>
        <begin position="81"/>
        <end position="293"/>
    </location>
</feature>
<evidence type="ECO:0000256" key="3">
    <source>
        <dbReference type="SAM" id="Phobius"/>
    </source>
</evidence>
<feature type="chain" id="PRO_5045548867" evidence="4">
    <location>
        <begin position="24"/>
        <end position="321"/>
    </location>
</feature>
<proteinExistence type="predicted"/>
<reference evidence="7" key="1">
    <citation type="journal article" date="2019" name="Int. J. Syst. Evol. Microbiol.">
        <title>The Global Catalogue of Microorganisms (GCM) 10K type strain sequencing project: providing services to taxonomists for standard genome sequencing and annotation.</title>
        <authorList>
            <consortium name="The Broad Institute Genomics Platform"/>
            <consortium name="The Broad Institute Genome Sequencing Center for Infectious Disease"/>
            <person name="Wu L."/>
            <person name="Ma J."/>
        </authorList>
    </citation>
    <scope>NUCLEOTIDE SEQUENCE [LARGE SCALE GENOMIC DNA]</scope>
    <source>
        <strain evidence="7">JCM 17326</strain>
    </source>
</reference>
<dbReference type="EMBL" id="BAABDQ010000003">
    <property type="protein sequence ID" value="GAA3538107.1"/>
    <property type="molecule type" value="Genomic_DNA"/>
</dbReference>
<evidence type="ECO:0000313" key="6">
    <source>
        <dbReference type="EMBL" id="GAA3538107.1"/>
    </source>
</evidence>
<dbReference type="RefSeq" id="WP_345560092.1">
    <property type="nucleotide sequence ID" value="NZ_BAABDQ010000003.1"/>
</dbReference>
<feature type="coiled-coil region" evidence="1">
    <location>
        <begin position="168"/>
        <end position="232"/>
    </location>
</feature>
<evidence type="ECO:0000313" key="7">
    <source>
        <dbReference type="Proteomes" id="UP001500630"/>
    </source>
</evidence>
<keyword evidence="7" id="KW-1185">Reference proteome</keyword>
<comment type="caution">
    <text evidence="6">The sequence shown here is derived from an EMBL/GenBank/DDBJ whole genome shotgun (WGS) entry which is preliminary data.</text>
</comment>
<evidence type="ECO:0000256" key="2">
    <source>
        <dbReference type="SAM" id="MobiDB-lite"/>
    </source>
</evidence>
<keyword evidence="3" id="KW-1133">Transmembrane helix</keyword>
<feature type="transmembrane region" description="Helical" evidence="3">
    <location>
        <begin position="277"/>
        <end position="295"/>
    </location>
</feature>
<keyword evidence="3" id="KW-0812">Transmembrane</keyword>
<name>A0ABP6VP32_9ACTN</name>
<dbReference type="Proteomes" id="UP001500630">
    <property type="component" value="Unassembled WGS sequence"/>
</dbReference>
<keyword evidence="3" id="KW-0472">Membrane</keyword>
<evidence type="ECO:0000256" key="1">
    <source>
        <dbReference type="SAM" id="Coils"/>
    </source>
</evidence>
<feature type="region of interest" description="Disordered" evidence="2">
    <location>
        <begin position="302"/>
        <end position="321"/>
    </location>
</feature>
<evidence type="ECO:0000259" key="5">
    <source>
        <dbReference type="Pfam" id="PF14257"/>
    </source>
</evidence>
<dbReference type="InterPro" id="IPR025645">
    <property type="entry name" value="DUF4349"/>
</dbReference>